<dbReference type="EMBL" id="FNRI01000001">
    <property type="protein sequence ID" value="SEA07839.1"/>
    <property type="molecule type" value="Genomic_DNA"/>
</dbReference>
<evidence type="ECO:0008006" key="3">
    <source>
        <dbReference type="Google" id="ProtNLM"/>
    </source>
</evidence>
<dbReference type="AlphaFoldDB" id="A0A1H3Y878"/>
<dbReference type="Gene3D" id="1.10.1510.10">
    <property type="entry name" value="Uncharacterised protein YqeY/AIM41 PF09424, N-terminal domain"/>
    <property type="match status" value="1"/>
</dbReference>
<dbReference type="Proteomes" id="UP000183253">
    <property type="component" value="Unassembled WGS sequence"/>
</dbReference>
<dbReference type="OrthoDB" id="9788127at2"/>
<organism evidence="1 2">
    <name type="scientific">Alistipes timonensis JC136</name>
    <dbReference type="NCBI Taxonomy" id="1033731"/>
    <lineage>
        <taxon>Bacteria</taxon>
        <taxon>Pseudomonadati</taxon>
        <taxon>Bacteroidota</taxon>
        <taxon>Bacteroidia</taxon>
        <taxon>Bacteroidales</taxon>
        <taxon>Rikenellaceae</taxon>
        <taxon>Alistipes</taxon>
    </lineage>
</organism>
<dbReference type="InterPro" id="IPR023168">
    <property type="entry name" value="GatB_Yqey_C_2"/>
</dbReference>
<dbReference type="Gene3D" id="1.10.10.410">
    <property type="match status" value="1"/>
</dbReference>
<keyword evidence="2" id="KW-1185">Reference proteome</keyword>
<dbReference type="GO" id="GO:0016884">
    <property type="term" value="F:carbon-nitrogen ligase activity, with glutamine as amido-N-donor"/>
    <property type="evidence" value="ECO:0007669"/>
    <property type="project" value="InterPro"/>
</dbReference>
<reference evidence="1 2" key="1">
    <citation type="submission" date="2016-10" db="EMBL/GenBank/DDBJ databases">
        <authorList>
            <person name="de Groot N.N."/>
        </authorList>
    </citation>
    <scope>NUCLEOTIDE SEQUENCE [LARGE SCALE GENOMIC DNA]</scope>
    <source>
        <strain evidence="1 2">DSM 25383</strain>
    </source>
</reference>
<dbReference type="PANTHER" id="PTHR28055">
    <property type="entry name" value="ALTERED INHERITANCE OF MITOCHONDRIA PROTEIN 41, MITOCHONDRIAL"/>
    <property type="match status" value="1"/>
</dbReference>
<dbReference type="RefSeq" id="WP_010259989.1">
    <property type="nucleotide sequence ID" value="NZ_CAEG01000004.1"/>
</dbReference>
<evidence type="ECO:0000313" key="1">
    <source>
        <dbReference type="EMBL" id="SEA07839.1"/>
    </source>
</evidence>
<protein>
    <recommendedName>
        <fullName evidence="3">Glutamyl-tRNA amidotransferase</fullName>
    </recommendedName>
</protein>
<gene>
    <name evidence="1" type="ORF">SAMN05444145_101474</name>
</gene>
<dbReference type="InterPro" id="IPR042184">
    <property type="entry name" value="YqeY/Aim41_N"/>
</dbReference>
<sequence length="149" mass="15961">MSLEQQISKGIMEAMKAKDTVRLSALRNAKKYIIEAKTAGPEIAELPDADVLKIISKLAKQGADSAAIFTEQNRADLASEELAQVAVYQEFLPKQLTPEELTAEVKAVIAEVGATSMKEMGKVMGVASKKLAGRADGKDISAKVKELLS</sequence>
<evidence type="ECO:0000313" key="2">
    <source>
        <dbReference type="Proteomes" id="UP000183253"/>
    </source>
</evidence>
<name>A0A1H3Y878_9BACT</name>
<dbReference type="SUPFAM" id="SSF89095">
    <property type="entry name" value="GatB/YqeY motif"/>
    <property type="match status" value="1"/>
</dbReference>
<dbReference type="InterPro" id="IPR019004">
    <property type="entry name" value="YqeY/Aim41"/>
</dbReference>
<accession>A0A1H3Y878</accession>
<dbReference type="InterPro" id="IPR003789">
    <property type="entry name" value="Asn/Gln_tRNA_amidoTrase-B-like"/>
</dbReference>
<dbReference type="STRING" id="1033731.SAMN05444145_101474"/>
<dbReference type="PANTHER" id="PTHR28055:SF1">
    <property type="entry name" value="ALTERED INHERITANCE OF MITOCHONDRIA PROTEIN 41, MITOCHONDRIAL"/>
    <property type="match status" value="1"/>
</dbReference>
<proteinExistence type="predicted"/>
<dbReference type="Pfam" id="PF09424">
    <property type="entry name" value="YqeY"/>
    <property type="match status" value="1"/>
</dbReference>